<proteinExistence type="predicted"/>
<dbReference type="Proteomes" id="UP001558534">
    <property type="component" value="Unassembled WGS sequence"/>
</dbReference>
<comment type="caution">
    <text evidence="2">The sequence shown here is derived from an EMBL/GenBank/DDBJ whole genome shotgun (WGS) entry which is preliminary data.</text>
</comment>
<dbReference type="Pfam" id="PF13302">
    <property type="entry name" value="Acetyltransf_3"/>
    <property type="match status" value="1"/>
</dbReference>
<evidence type="ECO:0000313" key="3">
    <source>
        <dbReference type="Proteomes" id="UP001558534"/>
    </source>
</evidence>
<dbReference type="PANTHER" id="PTHR43792">
    <property type="entry name" value="GNAT FAMILY, PUTATIVE (AFU_ORTHOLOGUE AFUA_3G00765)-RELATED-RELATED"/>
    <property type="match status" value="1"/>
</dbReference>
<dbReference type="InterPro" id="IPR016181">
    <property type="entry name" value="Acyl_CoA_acyltransferase"/>
</dbReference>
<protein>
    <submittedName>
        <fullName evidence="2">GNAT family N-acetyltransferase</fullName>
        <ecNumber evidence="2">2.3.-.-</ecNumber>
    </submittedName>
</protein>
<dbReference type="InterPro" id="IPR051531">
    <property type="entry name" value="N-acetyltransferase"/>
</dbReference>
<accession>A0ABV3VR77</accession>
<dbReference type="EMBL" id="JBFRHK010000001">
    <property type="protein sequence ID" value="MEX3743883.1"/>
    <property type="molecule type" value="Genomic_DNA"/>
</dbReference>
<keyword evidence="2" id="KW-0808">Transferase</keyword>
<evidence type="ECO:0000313" key="2">
    <source>
        <dbReference type="EMBL" id="MEX3743883.1"/>
    </source>
</evidence>
<sequence>MLETKRLKLRDYNEADFDFLQSLLSNEQVMQYIGSGETRNEEQARSFLNWIFESYEKNEAYGLKIIELKATNERIGHAGLVPQRVIEEEQIEIGYWIAPNFLGIGYATEVAKASRAYGEKELSLNKLISLIQIGNSASQKVAISMGMKKEREIELKGKQVIIFSTRGGSIS</sequence>
<dbReference type="Gene3D" id="3.40.630.30">
    <property type="match status" value="1"/>
</dbReference>
<gene>
    <name evidence="2" type="ORF">AB1300_01910</name>
</gene>
<dbReference type="RefSeq" id="WP_368634906.1">
    <property type="nucleotide sequence ID" value="NZ_JBFRHK010000001.1"/>
</dbReference>
<dbReference type="GO" id="GO:0016746">
    <property type="term" value="F:acyltransferase activity"/>
    <property type="evidence" value="ECO:0007669"/>
    <property type="project" value="UniProtKB-KW"/>
</dbReference>
<keyword evidence="3" id="KW-1185">Reference proteome</keyword>
<keyword evidence="2" id="KW-0012">Acyltransferase</keyword>
<organism evidence="2 3">
    <name type="scientific">Lysinibacillus xylanilyticus</name>
    <dbReference type="NCBI Taxonomy" id="582475"/>
    <lineage>
        <taxon>Bacteria</taxon>
        <taxon>Bacillati</taxon>
        <taxon>Bacillota</taxon>
        <taxon>Bacilli</taxon>
        <taxon>Bacillales</taxon>
        <taxon>Bacillaceae</taxon>
        <taxon>Lysinibacillus</taxon>
    </lineage>
</organism>
<name>A0ABV3VR77_9BACI</name>
<dbReference type="InterPro" id="IPR000182">
    <property type="entry name" value="GNAT_dom"/>
</dbReference>
<dbReference type="SUPFAM" id="SSF55729">
    <property type="entry name" value="Acyl-CoA N-acyltransferases (Nat)"/>
    <property type="match status" value="1"/>
</dbReference>
<dbReference type="EC" id="2.3.-.-" evidence="2"/>
<reference evidence="2 3" key="1">
    <citation type="submission" date="2024-07" db="EMBL/GenBank/DDBJ databases">
        <title>Characterization of a bacterium isolated from hydrolysated instant sea cucumber by whole-genome sequencing and metabolomics.</title>
        <authorList>
            <person name="Luo X."/>
            <person name="Zhang Z."/>
            <person name="Zheng Z."/>
            <person name="Zhang W."/>
            <person name="Ming T."/>
            <person name="Jiao L."/>
            <person name="Su X."/>
            <person name="Kong F."/>
            <person name="Xu J."/>
        </authorList>
    </citation>
    <scope>NUCLEOTIDE SEQUENCE [LARGE SCALE GENOMIC DNA]</scope>
    <source>
        <strain evidence="2 3">XL-2024</strain>
    </source>
</reference>
<feature type="domain" description="N-acetyltransferase" evidence="1">
    <location>
        <begin position="6"/>
        <end position="148"/>
    </location>
</feature>
<dbReference type="PANTHER" id="PTHR43792:SF1">
    <property type="entry name" value="N-ACETYLTRANSFERASE DOMAIN-CONTAINING PROTEIN"/>
    <property type="match status" value="1"/>
</dbReference>
<evidence type="ECO:0000259" key="1">
    <source>
        <dbReference type="Pfam" id="PF13302"/>
    </source>
</evidence>